<dbReference type="AlphaFoldDB" id="A0A5J9SET0"/>
<accession>A0A5J9SET0</accession>
<organism evidence="2 3">
    <name type="scientific">Eragrostis curvula</name>
    <name type="common">weeping love grass</name>
    <dbReference type="NCBI Taxonomy" id="38414"/>
    <lineage>
        <taxon>Eukaryota</taxon>
        <taxon>Viridiplantae</taxon>
        <taxon>Streptophyta</taxon>
        <taxon>Embryophyta</taxon>
        <taxon>Tracheophyta</taxon>
        <taxon>Spermatophyta</taxon>
        <taxon>Magnoliopsida</taxon>
        <taxon>Liliopsida</taxon>
        <taxon>Poales</taxon>
        <taxon>Poaceae</taxon>
        <taxon>PACMAD clade</taxon>
        <taxon>Chloridoideae</taxon>
        <taxon>Eragrostideae</taxon>
        <taxon>Eragrostidinae</taxon>
        <taxon>Eragrostis</taxon>
    </lineage>
</organism>
<evidence type="ECO:0000313" key="2">
    <source>
        <dbReference type="EMBL" id="TVT97609.1"/>
    </source>
</evidence>
<dbReference type="Proteomes" id="UP000324897">
    <property type="component" value="Unassembled WGS sequence"/>
</dbReference>
<evidence type="ECO:0000313" key="3">
    <source>
        <dbReference type="Proteomes" id="UP000324897"/>
    </source>
</evidence>
<name>A0A5J9SET0_9POAL</name>
<feature type="region of interest" description="Disordered" evidence="1">
    <location>
        <begin position="132"/>
        <end position="166"/>
    </location>
</feature>
<reference evidence="2 3" key="1">
    <citation type="journal article" date="2019" name="Sci. Rep.">
        <title>A high-quality genome of Eragrostis curvula grass provides insights into Poaceae evolution and supports new strategies to enhance forage quality.</title>
        <authorList>
            <person name="Carballo J."/>
            <person name="Santos B.A.C.M."/>
            <person name="Zappacosta D."/>
            <person name="Garbus I."/>
            <person name="Selva J.P."/>
            <person name="Gallo C.A."/>
            <person name="Diaz A."/>
            <person name="Albertini E."/>
            <person name="Caccamo M."/>
            <person name="Echenique V."/>
        </authorList>
    </citation>
    <scope>NUCLEOTIDE SEQUENCE [LARGE SCALE GENOMIC DNA]</scope>
    <source>
        <strain evidence="3">cv. Victoria</strain>
        <tissue evidence="2">Leaf</tissue>
    </source>
</reference>
<feature type="compositionally biased region" description="Low complexity" evidence="1">
    <location>
        <begin position="143"/>
        <end position="166"/>
    </location>
</feature>
<sequence length="166" mass="18388">MACGQVFSCRMYIDAAALGQEQPCSLSHIVESAVVSHVDGYRFYFRCCLVEFLSGSTSQVGELHPVSDAELLICAKYQMDDWDPGGQRRLGGKPHFKKRGMSGMGSHHVGRRPEVRLLGCLAWTTRRSRHQLKRSSKNYTETSYGSCSSSSSSHFVFLSDSSPSLV</sequence>
<evidence type="ECO:0000256" key="1">
    <source>
        <dbReference type="SAM" id="MobiDB-lite"/>
    </source>
</evidence>
<keyword evidence="3" id="KW-1185">Reference proteome</keyword>
<dbReference type="EMBL" id="RWGY01000978">
    <property type="protein sequence ID" value="TVT97609.1"/>
    <property type="molecule type" value="Genomic_DNA"/>
</dbReference>
<comment type="caution">
    <text evidence="2">The sequence shown here is derived from an EMBL/GenBank/DDBJ whole genome shotgun (WGS) entry which is preliminary data.</text>
</comment>
<proteinExistence type="predicted"/>
<gene>
    <name evidence="2" type="ORF">EJB05_57148</name>
</gene>
<protein>
    <submittedName>
        <fullName evidence="2">Uncharacterized protein</fullName>
    </submittedName>
</protein>
<dbReference type="Gramene" id="TVT97609">
    <property type="protein sequence ID" value="TVT97609"/>
    <property type="gene ID" value="EJB05_57148"/>
</dbReference>